<organism evidence="1 2">
    <name type="scientific">Pseudomonas caricapapayae</name>
    <dbReference type="NCBI Taxonomy" id="46678"/>
    <lineage>
        <taxon>Bacteria</taxon>
        <taxon>Pseudomonadati</taxon>
        <taxon>Pseudomonadota</taxon>
        <taxon>Gammaproteobacteria</taxon>
        <taxon>Pseudomonadales</taxon>
        <taxon>Pseudomonadaceae</taxon>
        <taxon>Pseudomonas</taxon>
    </lineage>
</organism>
<dbReference type="Proteomes" id="UP000278587">
    <property type="component" value="Unassembled WGS sequence"/>
</dbReference>
<accession>A0A0P9PZS0</accession>
<name>A0A0P9PZS0_9PSED</name>
<evidence type="ECO:0008006" key="3">
    <source>
        <dbReference type="Google" id="ProtNLM"/>
    </source>
</evidence>
<reference evidence="1 2" key="1">
    <citation type="submission" date="2018-08" db="EMBL/GenBank/DDBJ databases">
        <title>Recombination of ecologically and evolutionarily significant loci maintains genetic cohesion in the Pseudomonas syringae species complex.</title>
        <authorList>
            <person name="Dillon M."/>
            <person name="Thakur S."/>
            <person name="Almeida R.N.D."/>
            <person name="Weir B.S."/>
            <person name="Guttman D.S."/>
        </authorList>
    </citation>
    <scope>NUCLEOTIDE SEQUENCE [LARGE SCALE GENOMIC DNA]</scope>
    <source>
        <strain evidence="1 2">ICMP 4086</strain>
    </source>
</reference>
<dbReference type="AlphaFoldDB" id="A0A0P9PZS0"/>
<gene>
    <name evidence="1" type="ORF">ALQ84_03574</name>
</gene>
<dbReference type="PROSITE" id="PS51257">
    <property type="entry name" value="PROKAR_LIPOPROTEIN"/>
    <property type="match status" value="1"/>
</dbReference>
<proteinExistence type="predicted"/>
<dbReference type="RefSeq" id="WP_055007624.1">
    <property type="nucleotide sequence ID" value="NZ_LJPW01000007.1"/>
</dbReference>
<protein>
    <recommendedName>
        <fullName evidence="3">Lipoprotein</fullName>
    </recommendedName>
</protein>
<dbReference type="EMBL" id="RBOC01000065">
    <property type="protein sequence ID" value="RMM11454.1"/>
    <property type="molecule type" value="Genomic_DNA"/>
</dbReference>
<comment type="caution">
    <text evidence="1">The sequence shown here is derived from an EMBL/GenBank/DDBJ whole genome shotgun (WGS) entry which is preliminary data.</text>
</comment>
<dbReference type="OrthoDB" id="6981760at2"/>
<evidence type="ECO:0000313" key="1">
    <source>
        <dbReference type="EMBL" id="RMM11454.1"/>
    </source>
</evidence>
<evidence type="ECO:0000313" key="2">
    <source>
        <dbReference type="Proteomes" id="UP000278587"/>
    </source>
</evidence>
<sequence>MRTSKILVLLSIAISIGGCAGPQQNQHQSVPREAHTFKPIEFKYDERRTAAANFAQQLDIPAFQCALEASNGSYAVRYRNPQGIAEYTRSLLDCNRNARSEGDAAVAVLNAAKVNPKQADLAKDLYAKWSAYLSTMSIYSRPDIRAKTQYIAAKEALAAEVKFVQ</sequence>